<evidence type="ECO:0000313" key="2">
    <source>
        <dbReference type="EMBL" id="KFM78277.1"/>
    </source>
</evidence>
<evidence type="ECO:0000259" key="1">
    <source>
        <dbReference type="PROSITE" id="PS50835"/>
    </source>
</evidence>
<dbReference type="AlphaFoldDB" id="A0A087ULN8"/>
<protein>
    <recommendedName>
        <fullName evidence="1">Ig-like domain-containing protein</fullName>
    </recommendedName>
</protein>
<name>A0A087ULN8_STEMI</name>
<sequence>PRWAYPVSDPKRIVLSDYTITTIKEEKIVRQKLTILNAQKEDEGFYQCNVTDHSNKTNYYE</sequence>
<keyword evidence="3" id="KW-1185">Reference proteome</keyword>
<dbReference type="EMBL" id="KK120433">
    <property type="protein sequence ID" value="KFM78277.1"/>
    <property type="molecule type" value="Genomic_DNA"/>
</dbReference>
<gene>
    <name evidence="2" type="ORF">X975_08437</name>
</gene>
<feature type="non-terminal residue" evidence="2">
    <location>
        <position position="1"/>
    </location>
</feature>
<dbReference type="InterPro" id="IPR013098">
    <property type="entry name" value="Ig_I-set"/>
</dbReference>
<dbReference type="Proteomes" id="UP000054359">
    <property type="component" value="Unassembled WGS sequence"/>
</dbReference>
<accession>A0A087ULN8</accession>
<dbReference type="OrthoDB" id="6420333at2759"/>
<evidence type="ECO:0000313" key="3">
    <source>
        <dbReference type="Proteomes" id="UP000054359"/>
    </source>
</evidence>
<reference evidence="2 3" key="1">
    <citation type="submission" date="2013-11" db="EMBL/GenBank/DDBJ databases">
        <title>Genome sequencing of Stegodyphus mimosarum.</title>
        <authorList>
            <person name="Bechsgaard J."/>
        </authorList>
    </citation>
    <scope>NUCLEOTIDE SEQUENCE [LARGE SCALE GENOMIC DNA]</scope>
</reference>
<dbReference type="Gene3D" id="2.60.40.10">
    <property type="entry name" value="Immunoglobulins"/>
    <property type="match status" value="1"/>
</dbReference>
<dbReference type="InterPro" id="IPR013783">
    <property type="entry name" value="Ig-like_fold"/>
</dbReference>
<feature type="non-terminal residue" evidence="2">
    <location>
        <position position="61"/>
    </location>
</feature>
<dbReference type="SUPFAM" id="SSF48726">
    <property type="entry name" value="Immunoglobulin"/>
    <property type="match status" value="1"/>
</dbReference>
<organism evidence="2 3">
    <name type="scientific">Stegodyphus mimosarum</name>
    <name type="common">African social velvet spider</name>
    <dbReference type="NCBI Taxonomy" id="407821"/>
    <lineage>
        <taxon>Eukaryota</taxon>
        <taxon>Metazoa</taxon>
        <taxon>Ecdysozoa</taxon>
        <taxon>Arthropoda</taxon>
        <taxon>Chelicerata</taxon>
        <taxon>Arachnida</taxon>
        <taxon>Araneae</taxon>
        <taxon>Araneomorphae</taxon>
        <taxon>Entelegynae</taxon>
        <taxon>Eresoidea</taxon>
        <taxon>Eresidae</taxon>
        <taxon>Stegodyphus</taxon>
    </lineage>
</organism>
<feature type="domain" description="Ig-like" evidence="1">
    <location>
        <begin position="1"/>
        <end position="61"/>
    </location>
</feature>
<dbReference type="Pfam" id="PF07679">
    <property type="entry name" value="I-set"/>
    <property type="match status" value="1"/>
</dbReference>
<proteinExistence type="predicted"/>
<dbReference type="InterPro" id="IPR007110">
    <property type="entry name" value="Ig-like_dom"/>
</dbReference>
<dbReference type="InterPro" id="IPR036179">
    <property type="entry name" value="Ig-like_dom_sf"/>
</dbReference>
<dbReference type="PROSITE" id="PS50835">
    <property type="entry name" value="IG_LIKE"/>
    <property type="match status" value="1"/>
</dbReference>